<evidence type="ECO:0000313" key="3">
    <source>
        <dbReference type="Proteomes" id="UP001164743"/>
    </source>
</evidence>
<reference evidence="2" key="1">
    <citation type="submission" date="2022-10" db="EMBL/GenBank/DDBJ databases">
        <title>Puccinia triticina Genome sequencing and assembly.</title>
        <authorList>
            <person name="Li C."/>
        </authorList>
    </citation>
    <scope>NUCLEOTIDE SEQUENCE</scope>
    <source>
        <strain evidence="2">Pt15</strain>
    </source>
</reference>
<accession>A0ABY7C964</accession>
<sequence length="145" mass="15766">MNQSSAEAVEGVAQLDAVVDLYFNEDRYRPKKVAISKPPGIECILRKKPVIFAKLARLPIHRIFSSSPSSSIMSISGEAMHGPWTVYGQDWRSSRFRVGHQVRASRDSAGLKADVHLLSSRAGLGPSGSTSNWSSEADPLGLACR</sequence>
<protein>
    <submittedName>
        <fullName evidence="2">Uncharacterized protein</fullName>
    </submittedName>
</protein>
<organism evidence="2 3">
    <name type="scientific">Puccinia triticina</name>
    <dbReference type="NCBI Taxonomy" id="208348"/>
    <lineage>
        <taxon>Eukaryota</taxon>
        <taxon>Fungi</taxon>
        <taxon>Dikarya</taxon>
        <taxon>Basidiomycota</taxon>
        <taxon>Pucciniomycotina</taxon>
        <taxon>Pucciniomycetes</taxon>
        <taxon>Pucciniales</taxon>
        <taxon>Pucciniaceae</taxon>
        <taxon>Puccinia</taxon>
    </lineage>
</organism>
<evidence type="ECO:0000256" key="1">
    <source>
        <dbReference type="SAM" id="MobiDB-lite"/>
    </source>
</evidence>
<keyword evidence="3" id="KW-1185">Reference proteome</keyword>
<gene>
    <name evidence="2" type="ORF">PtA15_2A24</name>
</gene>
<dbReference type="GeneID" id="77807135"/>
<dbReference type="Proteomes" id="UP001164743">
    <property type="component" value="Chromosome 2A"/>
</dbReference>
<name>A0ABY7C964_9BASI</name>
<dbReference type="RefSeq" id="XP_053017268.1">
    <property type="nucleotide sequence ID" value="XM_053166251.1"/>
</dbReference>
<feature type="region of interest" description="Disordered" evidence="1">
    <location>
        <begin position="124"/>
        <end position="145"/>
    </location>
</feature>
<evidence type="ECO:0000313" key="2">
    <source>
        <dbReference type="EMBL" id="WAQ81713.1"/>
    </source>
</evidence>
<dbReference type="EMBL" id="CP110422">
    <property type="protein sequence ID" value="WAQ81713.1"/>
    <property type="molecule type" value="Genomic_DNA"/>
</dbReference>
<proteinExistence type="predicted"/>